<feature type="transmembrane region" description="Helical" evidence="1">
    <location>
        <begin position="30"/>
        <end position="52"/>
    </location>
</feature>
<comment type="caution">
    <text evidence="2">The sequence shown here is derived from an EMBL/GenBank/DDBJ whole genome shotgun (WGS) entry which is preliminary data.</text>
</comment>
<dbReference type="Proteomes" id="UP000571084">
    <property type="component" value="Unassembled WGS sequence"/>
</dbReference>
<dbReference type="EMBL" id="JACHHQ010000003">
    <property type="protein sequence ID" value="MBB5199759.1"/>
    <property type="molecule type" value="Genomic_DNA"/>
</dbReference>
<reference evidence="2 3" key="1">
    <citation type="submission" date="2020-08" db="EMBL/GenBank/DDBJ databases">
        <title>Genomic Encyclopedia of Type Strains, Phase IV (KMG-IV): sequencing the most valuable type-strain genomes for metagenomic binning, comparative biology and taxonomic classification.</title>
        <authorList>
            <person name="Goeker M."/>
        </authorList>
    </citation>
    <scope>NUCLEOTIDE SEQUENCE [LARGE SCALE GENOMIC DNA]</scope>
    <source>
        <strain evidence="2 3">DSM 23240</strain>
    </source>
</reference>
<protein>
    <submittedName>
        <fullName evidence="2">Uncharacterized protein</fullName>
    </submittedName>
</protein>
<dbReference type="RefSeq" id="WP_168056140.1">
    <property type="nucleotide sequence ID" value="NZ_JAAOZT010000009.1"/>
</dbReference>
<evidence type="ECO:0000313" key="3">
    <source>
        <dbReference type="Proteomes" id="UP000571084"/>
    </source>
</evidence>
<evidence type="ECO:0000256" key="1">
    <source>
        <dbReference type="SAM" id="Phobius"/>
    </source>
</evidence>
<gene>
    <name evidence="2" type="ORF">HNR39_001591</name>
</gene>
<keyword evidence="1" id="KW-1133">Transmembrane helix</keyword>
<keyword evidence="1" id="KW-0472">Membrane</keyword>
<evidence type="ECO:0000313" key="2">
    <source>
        <dbReference type="EMBL" id="MBB5199759.1"/>
    </source>
</evidence>
<sequence>MLKQYGNTSVPTVTPEQVKMQPQGGAASQILALLPPGMVVGILIQPLSIYLFSHCSGRKAGRLETETAIHK</sequence>
<proteinExistence type="predicted"/>
<dbReference type="AlphaFoldDB" id="A0A840RTG8"/>
<accession>A0A840RTG8</accession>
<keyword evidence="1" id="KW-0812">Transmembrane</keyword>
<keyword evidence="3" id="KW-1185">Reference proteome</keyword>
<organism evidence="2 3">
    <name type="scientific">Glaciimonas immobilis</name>
    <dbReference type="NCBI Taxonomy" id="728004"/>
    <lineage>
        <taxon>Bacteria</taxon>
        <taxon>Pseudomonadati</taxon>
        <taxon>Pseudomonadota</taxon>
        <taxon>Betaproteobacteria</taxon>
        <taxon>Burkholderiales</taxon>
        <taxon>Oxalobacteraceae</taxon>
        <taxon>Glaciimonas</taxon>
    </lineage>
</organism>
<name>A0A840RTG8_9BURK</name>